<dbReference type="RefSeq" id="WP_150045302.1">
    <property type="nucleotide sequence ID" value="NZ_OW485603.1"/>
</dbReference>
<accession>A0A5M6IJS0</accession>
<reference evidence="1 2" key="1">
    <citation type="submission" date="2019-09" db="EMBL/GenBank/DDBJ databases">
        <title>Genome sequence of Rhodovastum atsumiense, a diverse member of the Acetobacteraceae family of non-sulfur purple photosynthetic bacteria.</title>
        <authorList>
            <person name="Meyer T."/>
            <person name="Kyndt J."/>
        </authorList>
    </citation>
    <scope>NUCLEOTIDE SEQUENCE [LARGE SCALE GENOMIC DNA]</scope>
    <source>
        <strain evidence="1 2">DSM 21279</strain>
    </source>
</reference>
<name>A0A5M6IJS0_9PROT</name>
<evidence type="ECO:0000313" key="2">
    <source>
        <dbReference type="Proteomes" id="UP000325255"/>
    </source>
</evidence>
<proteinExistence type="predicted"/>
<comment type="caution">
    <text evidence="1">The sequence shown here is derived from an EMBL/GenBank/DDBJ whole genome shotgun (WGS) entry which is preliminary data.</text>
</comment>
<dbReference type="AlphaFoldDB" id="A0A5M6IJS0"/>
<protein>
    <submittedName>
        <fullName evidence="1">Conjugal transfer mating pair stabilization protein TraN</fullName>
    </submittedName>
</protein>
<dbReference type="InterPro" id="IPR014121">
    <property type="entry name" value="TraN_Ftype"/>
</dbReference>
<keyword evidence="2" id="KW-1185">Reference proteome</keyword>
<dbReference type="Pfam" id="PF06986">
    <property type="entry name" value="F_T4SS_TraN"/>
    <property type="match status" value="2"/>
</dbReference>
<organism evidence="1 2">
    <name type="scientific">Rhodovastum atsumiense</name>
    <dbReference type="NCBI Taxonomy" id="504468"/>
    <lineage>
        <taxon>Bacteria</taxon>
        <taxon>Pseudomonadati</taxon>
        <taxon>Pseudomonadota</taxon>
        <taxon>Alphaproteobacteria</taxon>
        <taxon>Acetobacterales</taxon>
        <taxon>Acetobacteraceae</taxon>
        <taxon>Rhodovastum</taxon>
    </lineage>
</organism>
<dbReference type="EMBL" id="VWPK01000079">
    <property type="protein sequence ID" value="KAA5608513.1"/>
    <property type="molecule type" value="Genomic_DNA"/>
</dbReference>
<gene>
    <name evidence="1" type="primary">traN</name>
    <name evidence="1" type="ORF">F1189_28670</name>
</gene>
<sequence>MTGASLFARVLRRGRLGVSLVASGCLLWGQIVPAYADSLSDAAARGNAAAAAIQPNATSLFGQDASGNIVLNPGTPKQVTLSPSQIVPGSGAVTAPALSASGTSLNGRTAIGATAQHSLAGGNDSSAAAYSTLLQSYNRTTPNLRSDAVFGTSRDVFNTLARDSSLFGDCTTTRTYTKTNATRHVPDYRQCDRHLVQTQNLMLAHEYNNGILAGSSGDVRVVSCGDGCLDVTLGRIGDNYWVSPCGIFENSGAISILSPDAIISAQVIRAKFDDRMQVYLGDTRVWQSDTVLPPETGSTRTCDLKTSWDYNPGDVDVTSILKRGGTIPFKIRVSVAGAGEGYVQMRVRYNAAALSYDSWSNAADVSIALATLSRGSVCKTTVTCTAMPLLDGDGCTPQAIGRVCPAWFTSATTLAFSPYVNPLCKQVQVSATCNPAGGDMACYTDYQGNTQCYHNDGTNTDNCASLRNDASCSYVNTECIMTDATTGACMVAVDTYDCGTNVPVPGQTTVAENTVCAGPVRCMGTECTSTTVESNGTFAEVAARLQAVQMMEQDGSCSDPSDAASCRIFPGDDKTCKVAVGGYVNCCAKAVSVNLADYMKLVFSVRSINSAIMKLGADSTIRGSWEMMKQPIDYLGTLVDSAWDEAQASFTSAANSVWTNLSPNSGELISTVSGEVADSTSSGVLGSITASLTNQLAEWTYNVFGETAANMLFSASAGGGQAFTGGTMAAGGVQFGGGGALVGTAITWIGAAYAVYSIATTLIKIIYACETSEYELDTKRQLKECHYVGSYCATDVLGLCVERKQSYCCFNTPLARIMQEQARSQLGISWGTAKAPHCDGLTLAQFSAVDWDRVDLSEWIALLSTSGLLADTGSVTVDSLTGAGNALATGGTRIDAVTRSVERLDDLDLPSTMDRAKTQLQSTTGPLP</sequence>
<dbReference type="NCBIfam" id="NF011458">
    <property type="entry name" value="PRK14876.1"/>
    <property type="match status" value="1"/>
</dbReference>
<evidence type="ECO:0000313" key="1">
    <source>
        <dbReference type="EMBL" id="KAA5608513.1"/>
    </source>
</evidence>
<dbReference type="Proteomes" id="UP000325255">
    <property type="component" value="Unassembled WGS sequence"/>
</dbReference>
<dbReference type="OrthoDB" id="5297981at2"/>